<accession>A0A6A6WJ75</accession>
<dbReference type="EMBL" id="ML996566">
    <property type="protein sequence ID" value="KAF2762190.1"/>
    <property type="molecule type" value="Genomic_DNA"/>
</dbReference>
<feature type="region of interest" description="Disordered" evidence="1">
    <location>
        <begin position="405"/>
        <end position="457"/>
    </location>
</feature>
<feature type="compositionally biased region" description="Polar residues" evidence="1">
    <location>
        <begin position="439"/>
        <end position="456"/>
    </location>
</feature>
<feature type="compositionally biased region" description="Low complexity" evidence="1">
    <location>
        <begin position="407"/>
        <end position="428"/>
    </location>
</feature>
<feature type="region of interest" description="Disordered" evidence="1">
    <location>
        <begin position="285"/>
        <end position="384"/>
    </location>
</feature>
<dbReference type="OrthoDB" id="20872at2759"/>
<gene>
    <name evidence="3" type="ORF">EJ05DRAFT_200001</name>
</gene>
<feature type="domain" description="Prion-inhibition and propagation HeLo" evidence="2">
    <location>
        <begin position="20"/>
        <end position="241"/>
    </location>
</feature>
<dbReference type="InterPro" id="IPR029498">
    <property type="entry name" value="HeLo_dom"/>
</dbReference>
<dbReference type="Proteomes" id="UP000799437">
    <property type="component" value="Unassembled WGS sequence"/>
</dbReference>
<organism evidence="3 4">
    <name type="scientific">Pseudovirgaria hyperparasitica</name>
    <dbReference type="NCBI Taxonomy" id="470096"/>
    <lineage>
        <taxon>Eukaryota</taxon>
        <taxon>Fungi</taxon>
        <taxon>Dikarya</taxon>
        <taxon>Ascomycota</taxon>
        <taxon>Pezizomycotina</taxon>
        <taxon>Dothideomycetes</taxon>
        <taxon>Dothideomycetes incertae sedis</taxon>
        <taxon>Acrospermales</taxon>
        <taxon>Acrospermaceae</taxon>
        <taxon>Pseudovirgaria</taxon>
    </lineage>
</organism>
<keyword evidence="4" id="KW-1185">Reference proteome</keyword>
<dbReference type="RefSeq" id="XP_033604641.1">
    <property type="nucleotide sequence ID" value="XM_033739732.1"/>
</dbReference>
<protein>
    <recommendedName>
        <fullName evidence="2">Prion-inhibition and propagation HeLo domain-containing protein</fullName>
    </recommendedName>
</protein>
<dbReference type="Pfam" id="PF14479">
    <property type="entry name" value="HeLo"/>
    <property type="match status" value="1"/>
</dbReference>
<dbReference type="InterPro" id="IPR038305">
    <property type="entry name" value="HeLo_sf"/>
</dbReference>
<sequence length="500" mass="55773">MTDHQHAMSIEEQADILERVTSLATTFSTCVEAFGLVHPVRQSDRPQKLAITRLGIEQSRLLIFGDAVGISSPPRSIATHMIPSRPGALNPDPNEPVNFGERDARLDDPEIRQQVENTLNEILERPVSLSREDMMQQYGMTSPKKPVPFEPPLDTTRIEAFREKFGLLHDLVGQYIVARRGQSMTTQHWYVNDVAKFESFVQMVRSQVNKLIALFNVEECVDRGMSIDIKALGWHPDISGPVVRRDWEKLRLIAEACKDDYPQYVKATATALEYLNRTWREANQVTPTLPRKSPTITITKEPPNGTEKKKPGRPGWLKSLLGKKNKSERATTTLSSSNDSEHGRSKSVDISPSEPFTLLERTRSKSLSATSTDKPLPNPHTVEHTYLSSDASTSEIANPGAASIAALSTQETSSPLSTQEQQQQQQQLPSPPSPKPIHTPTNTFTKIDSPQASTSPDGVFPALLAKVDTYNSMIERHDQYAGIGRVETKDQRHIAHGWHN</sequence>
<evidence type="ECO:0000256" key="1">
    <source>
        <dbReference type="SAM" id="MobiDB-lite"/>
    </source>
</evidence>
<evidence type="ECO:0000313" key="3">
    <source>
        <dbReference type="EMBL" id="KAF2762190.1"/>
    </source>
</evidence>
<dbReference type="GeneID" id="54480786"/>
<evidence type="ECO:0000313" key="4">
    <source>
        <dbReference type="Proteomes" id="UP000799437"/>
    </source>
</evidence>
<reference evidence="3" key="1">
    <citation type="journal article" date="2020" name="Stud. Mycol.">
        <title>101 Dothideomycetes genomes: a test case for predicting lifestyles and emergence of pathogens.</title>
        <authorList>
            <person name="Haridas S."/>
            <person name="Albert R."/>
            <person name="Binder M."/>
            <person name="Bloem J."/>
            <person name="Labutti K."/>
            <person name="Salamov A."/>
            <person name="Andreopoulos B."/>
            <person name="Baker S."/>
            <person name="Barry K."/>
            <person name="Bills G."/>
            <person name="Bluhm B."/>
            <person name="Cannon C."/>
            <person name="Castanera R."/>
            <person name="Culley D."/>
            <person name="Daum C."/>
            <person name="Ezra D."/>
            <person name="Gonzalez J."/>
            <person name="Henrissat B."/>
            <person name="Kuo A."/>
            <person name="Liang C."/>
            <person name="Lipzen A."/>
            <person name="Lutzoni F."/>
            <person name="Magnuson J."/>
            <person name="Mondo S."/>
            <person name="Nolan M."/>
            <person name="Ohm R."/>
            <person name="Pangilinan J."/>
            <person name="Park H.-J."/>
            <person name="Ramirez L."/>
            <person name="Alfaro M."/>
            <person name="Sun H."/>
            <person name="Tritt A."/>
            <person name="Yoshinaga Y."/>
            <person name="Zwiers L.-H."/>
            <person name="Turgeon B."/>
            <person name="Goodwin S."/>
            <person name="Spatafora J."/>
            <person name="Crous P."/>
            <person name="Grigoriev I."/>
        </authorList>
    </citation>
    <scope>NUCLEOTIDE SEQUENCE</scope>
    <source>
        <strain evidence="3">CBS 121739</strain>
    </source>
</reference>
<proteinExistence type="predicted"/>
<dbReference type="AlphaFoldDB" id="A0A6A6WJ75"/>
<evidence type="ECO:0000259" key="2">
    <source>
        <dbReference type="Pfam" id="PF14479"/>
    </source>
</evidence>
<name>A0A6A6WJ75_9PEZI</name>
<dbReference type="Gene3D" id="1.20.120.1020">
    <property type="entry name" value="Prion-inhibition and propagation, HeLo domain"/>
    <property type="match status" value="1"/>
</dbReference>